<feature type="signal peptide" evidence="3">
    <location>
        <begin position="1"/>
        <end position="23"/>
    </location>
</feature>
<evidence type="ECO:0000259" key="4">
    <source>
        <dbReference type="PROSITE" id="PS50923"/>
    </source>
</evidence>
<feature type="chain" id="PRO_5004719316" description="Sushi domain-containing protein" evidence="3">
    <location>
        <begin position="24"/>
        <end position="526"/>
    </location>
</feature>
<dbReference type="KEGG" id="lgi:LOTGIDRAFT_157490"/>
<evidence type="ECO:0000313" key="6">
    <source>
        <dbReference type="Proteomes" id="UP000030746"/>
    </source>
</evidence>
<keyword evidence="2" id="KW-0768">Sushi</keyword>
<dbReference type="InterPro" id="IPR000436">
    <property type="entry name" value="Sushi_SCR_CCP_dom"/>
</dbReference>
<sequence length="526" mass="59864">MPYYITIFSFLLFVLLYLHMSRSIINETLTIAYVSPDFYVDKTINGVPFLILNYIGVLMCSKECLDRTLCKALQHEKLKCSLHDRVILENQLIYKKGSIFSFKSNSTEDIFGKVSGSCGNGTCPDGQKCIISNSGNHTCVLTECPNIPALPLNRTVFERQRAVGARVAVTCKYREVGSPFTTCKADGTWTPITHYTCYTICTPVRQYKRYTVNSSAVIIGTNLTFTCKRELSLIGTAYKKCLSNAYWSNLSYGCMYARSCTHGKMRQLSVIPTLKIDPQGYPSRDAFTVQCKDDKGSAWTVIREYKTLYTMYIRRISRTKILRHVLGSQLRSWSINTFRHGVACLHQSNQMHKNLQRFCCNFMTPAINLSEIYINASTESDINGTISIKLSYEQSIFRIKKLIQVSTFCHQYVTYRCLNSPIHDLVNEFTSRFLKSNGEALDYFPGGARGQNNCRCNETSGCAGDNLCNCDVTDNEWRLDEGYISNRSDLPLTTFITNKRLDKELNLTIGNLECRGLRPDLERREK</sequence>
<dbReference type="RefSeq" id="XP_009047946.1">
    <property type="nucleotide sequence ID" value="XM_009049698.1"/>
</dbReference>
<comment type="caution">
    <text evidence="2">Lacks conserved residue(s) required for the propagation of feature annotation.</text>
</comment>
<dbReference type="Proteomes" id="UP000030746">
    <property type="component" value="Unassembled WGS sequence"/>
</dbReference>
<organism evidence="5 6">
    <name type="scientific">Lottia gigantea</name>
    <name type="common">Giant owl limpet</name>
    <dbReference type="NCBI Taxonomy" id="225164"/>
    <lineage>
        <taxon>Eukaryota</taxon>
        <taxon>Metazoa</taxon>
        <taxon>Spiralia</taxon>
        <taxon>Lophotrochozoa</taxon>
        <taxon>Mollusca</taxon>
        <taxon>Gastropoda</taxon>
        <taxon>Patellogastropoda</taxon>
        <taxon>Lottioidea</taxon>
        <taxon>Lottiidae</taxon>
        <taxon>Lottia</taxon>
    </lineage>
</organism>
<protein>
    <recommendedName>
        <fullName evidence="4">Sushi domain-containing protein</fullName>
    </recommendedName>
</protein>
<dbReference type="SUPFAM" id="SSF57535">
    <property type="entry name" value="Complement control module/SCR domain"/>
    <property type="match status" value="2"/>
</dbReference>
<dbReference type="Gene3D" id="2.60.120.1000">
    <property type="match status" value="1"/>
</dbReference>
<dbReference type="CTD" id="20237383"/>
<dbReference type="EMBL" id="KB200521">
    <property type="protein sequence ID" value="ESP01312.1"/>
    <property type="molecule type" value="Genomic_DNA"/>
</dbReference>
<reference evidence="5 6" key="1">
    <citation type="journal article" date="2013" name="Nature">
        <title>Insights into bilaterian evolution from three spiralian genomes.</title>
        <authorList>
            <person name="Simakov O."/>
            <person name="Marletaz F."/>
            <person name="Cho S.J."/>
            <person name="Edsinger-Gonzales E."/>
            <person name="Havlak P."/>
            <person name="Hellsten U."/>
            <person name="Kuo D.H."/>
            <person name="Larsson T."/>
            <person name="Lv J."/>
            <person name="Arendt D."/>
            <person name="Savage R."/>
            <person name="Osoegawa K."/>
            <person name="de Jong P."/>
            <person name="Grimwood J."/>
            <person name="Chapman J.A."/>
            <person name="Shapiro H."/>
            <person name="Aerts A."/>
            <person name="Otillar R.P."/>
            <person name="Terry A.Y."/>
            <person name="Boore J.L."/>
            <person name="Grigoriev I.V."/>
            <person name="Lindberg D.R."/>
            <person name="Seaver E.C."/>
            <person name="Weisblat D.A."/>
            <person name="Putnam N.H."/>
            <person name="Rokhsar D.S."/>
        </authorList>
    </citation>
    <scope>NUCLEOTIDE SEQUENCE [LARGE SCALE GENOMIC DNA]</scope>
</reference>
<name>V4B5K8_LOTGI</name>
<keyword evidence="1 2" id="KW-1015">Disulfide bond</keyword>
<gene>
    <name evidence="5" type="ORF">LOTGIDRAFT_157490</name>
</gene>
<dbReference type="OrthoDB" id="6133876at2759"/>
<proteinExistence type="predicted"/>
<dbReference type="InterPro" id="IPR035976">
    <property type="entry name" value="Sushi/SCR/CCP_sf"/>
</dbReference>
<keyword evidence="6" id="KW-1185">Reference proteome</keyword>
<feature type="disulfide bond" evidence="2">
    <location>
        <begin position="227"/>
        <end position="254"/>
    </location>
</feature>
<accession>V4B5K8</accession>
<evidence type="ECO:0000313" key="5">
    <source>
        <dbReference type="EMBL" id="ESP01312.1"/>
    </source>
</evidence>
<dbReference type="AlphaFoldDB" id="V4B5K8"/>
<evidence type="ECO:0000256" key="2">
    <source>
        <dbReference type="PROSITE-ProRule" id="PRU00302"/>
    </source>
</evidence>
<feature type="domain" description="Sushi" evidence="4">
    <location>
        <begin position="199"/>
        <end position="256"/>
    </location>
</feature>
<dbReference type="HOGENOM" id="CLU_518059_0_0_1"/>
<evidence type="ECO:0000256" key="1">
    <source>
        <dbReference type="ARBA" id="ARBA00023157"/>
    </source>
</evidence>
<keyword evidence="3" id="KW-0732">Signal</keyword>
<dbReference type="SMART" id="SM00032">
    <property type="entry name" value="CCP"/>
    <property type="match status" value="2"/>
</dbReference>
<evidence type="ECO:0000256" key="3">
    <source>
        <dbReference type="SAM" id="SignalP"/>
    </source>
</evidence>
<dbReference type="Pfam" id="PF00084">
    <property type="entry name" value="Sushi"/>
    <property type="match status" value="1"/>
</dbReference>
<dbReference type="OMA" id="ICRGNAT"/>
<dbReference type="GeneID" id="20237383"/>
<dbReference type="PROSITE" id="PS50923">
    <property type="entry name" value="SUSHI"/>
    <property type="match status" value="1"/>
</dbReference>